<keyword evidence="6" id="KW-1185">Reference proteome</keyword>
<dbReference type="SUPFAM" id="SSF48452">
    <property type="entry name" value="TPR-like"/>
    <property type="match status" value="2"/>
</dbReference>
<dbReference type="GO" id="GO:0031514">
    <property type="term" value="C:motile cilium"/>
    <property type="evidence" value="ECO:0007669"/>
    <property type="project" value="TreeGrafter"/>
</dbReference>
<dbReference type="PANTHER" id="PTHR44314">
    <property type="entry name" value="CILIA- AND FLAGELLA-ASSOCIATED PROTEIN 70"/>
    <property type="match status" value="1"/>
</dbReference>
<feature type="repeat" description="TPR" evidence="3">
    <location>
        <begin position="737"/>
        <end position="770"/>
    </location>
</feature>
<dbReference type="Gene3D" id="1.25.40.10">
    <property type="entry name" value="Tetratricopeptide repeat domain"/>
    <property type="match status" value="3"/>
</dbReference>
<keyword evidence="5" id="KW-0969">Cilium</keyword>
<evidence type="ECO:0000313" key="5">
    <source>
        <dbReference type="EMBL" id="WZN66457.1"/>
    </source>
</evidence>
<dbReference type="PROSITE" id="PS50005">
    <property type="entry name" value="TPR"/>
    <property type="match status" value="1"/>
</dbReference>
<dbReference type="Proteomes" id="UP001472866">
    <property type="component" value="Chromosome 15"/>
</dbReference>
<dbReference type="EMBL" id="CP151515">
    <property type="protein sequence ID" value="WZN66457.1"/>
    <property type="molecule type" value="Genomic_DNA"/>
</dbReference>
<name>A0AAX4PJ77_9CHLO</name>
<dbReference type="SMART" id="SM00028">
    <property type="entry name" value="TPR"/>
    <property type="match status" value="4"/>
</dbReference>
<gene>
    <name evidence="5" type="ORF">HKI87_15g80240</name>
</gene>
<dbReference type="GO" id="GO:0070062">
    <property type="term" value="C:extracellular exosome"/>
    <property type="evidence" value="ECO:0007669"/>
    <property type="project" value="TreeGrafter"/>
</dbReference>
<dbReference type="GO" id="GO:0003341">
    <property type="term" value="P:cilium movement"/>
    <property type="evidence" value="ECO:0007669"/>
    <property type="project" value="TreeGrafter"/>
</dbReference>
<keyword evidence="5" id="KW-0966">Cell projection</keyword>
<keyword evidence="2 3" id="KW-0802">TPR repeat</keyword>
<keyword evidence="1" id="KW-0677">Repeat</keyword>
<accession>A0AAX4PJ77</accession>
<dbReference type="GO" id="GO:0060271">
    <property type="term" value="P:cilium assembly"/>
    <property type="evidence" value="ECO:0007669"/>
    <property type="project" value="TreeGrafter"/>
</dbReference>
<evidence type="ECO:0000256" key="1">
    <source>
        <dbReference type="ARBA" id="ARBA00022737"/>
    </source>
</evidence>
<evidence type="ECO:0000256" key="3">
    <source>
        <dbReference type="PROSITE-ProRule" id="PRU00339"/>
    </source>
</evidence>
<dbReference type="InterPro" id="IPR019734">
    <property type="entry name" value="TPR_rpt"/>
</dbReference>
<dbReference type="AlphaFoldDB" id="A0AAX4PJ77"/>
<reference evidence="5 6" key="1">
    <citation type="submission" date="2024-03" db="EMBL/GenBank/DDBJ databases">
        <title>Complete genome sequence of the green alga Chloropicon roscoffensis RCC1871.</title>
        <authorList>
            <person name="Lemieux C."/>
            <person name="Pombert J.-F."/>
            <person name="Otis C."/>
            <person name="Turmel M."/>
        </authorList>
    </citation>
    <scope>NUCLEOTIDE SEQUENCE [LARGE SCALE GENOMIC DNA]</scope>
    <source>
        <strain evidence="5 6">RCC1871</strain>
    </source>
</reference>
<evidence type="ECO:0000256" key="2">
    <source>
        <dbReference type="ARBA" id="ARBA00022803"/>
    </source>
</evidence>
<dbReference type="InterPro" id="IPR011990">
    <property type="entry name" value="TPR-like_helical_dom_sf"/>
</dbReference>
<sequence>MTEAEPAPEAVQPEAGEAEEPKKIEFKVDIGKASKWWNDTVVDEEGNETTVENESLATTSCGVDLLGLHAAESEPVSLAEDGAFEYGLSTTFAVEEEGKGKLFSKILNNGLILTVYDANKEVVGTAEVSLESLLNPGNKTVEGTAKVGLLKAPEGSAQTDLGLAFSLSVNEALQTEEGGLIGRVGGMSLSPVPESLQKAVEDAEVTPDFLVAIQVPGQETLEFRNGVLKGSAITWGKAMKFYVQPGALAGVKRELKKGSFAVEAARYMPASSEAGDPHASAYYYYSSYSMGGLLEPGVQAADVECSPAAPVEDGEEGPKLSLLAAPEYGEKASPFQEDTGLEEGDNAWVKAGSGIAFTVELDSPLLKFWSLPESTLGKLSEFVTAKQDEPKAVDKLEQKKKAFVNQCKTVAKILVRDYGDAFEEDGGSEKTQRNVIFHLNKSGAYTKMEDFLKRSAIDIIEQRIGSSTVIKQLDSHKLLNEAYSILLDGVQDALKEMQTKSVEEEEKSDEGVLQKMKMLADEYELNGALDIAERYHVDRISNAKQKTQNLWFDYGQFCLRSGMVDKAEECFREELSLYTSLDTLLALAGVLLNQSKTPKGNKYLLDQAEVFIHSALRLEEEQESHPLAWAMLALLYAKTKGQDGDECQNCIFKATREKRAIKMGMATLEVDGMTQLVFQLLDLSLPQVALDALAVCETIPEVDRLLCLVQIHYLLGEHAEALTVLAQVAELCEHDDARPHVLEGKIHAKTGDGESAIKSFTRVMSLNASACTLDVLLTYGKTLMGVGTEGSLRTALDVFVFACQKCPCASTWLGCAVACIELEDYANAETALTEASVLDSKNAKMWAHTCILSLKLGRTEAALSALDFVLLENLEDVSLLDKLARELASCSLHDQAVQVLRKSLSKSPSSQARKLLADSLFLLGSKIEAKAEYDAVLGDGTLEGEALETVRQQVETITQEFGLGPAAAAVAT</sequence>
<protein>
    <submittedName>
        <fullName evidence="5">Cilia- and flagella-associated protein 70</fullName>
    </submittedName>
</protein>
<keyword evidence="5" id="KW-0282">Flagellum</keyword>
<dbReference type="PANTHER" id="PTHR44314:SF1">
    <property type="entry name" value="CILIA- AND FLAGELLA-ASSOCIATED PROTEIN 70"/>
    <property type="match status" value="1"/>
</dbReference>
<feature type="region of interest" description="Disordered" evidence="4">
    <location>
        <begin position="1"/>
        <end position="23"/>
    </location>
</feature>
<dbReference type="InterPro" id="IPR052628">
    <property type="entry name" value="CFAP70"/>
</dbReference>
<evidence type="ECO:0000256" key="4">
    <source>
        <dbReference type="SAM" id="MobiDB-lite"/>
    </source>
</evidence>
<evidence type="ECO:0000313" key="6">
    <source>
        <dbReference type="Proteomes" id="UP001472866"/>
    </source>
</evidence>
<organism evidence="5 6">
    <name type="scientific">Chloropicon roscoffensis</name>
    <dbReference type="NCBI Taxonomy" id="1461544"/>
    <lineage>
        <taxon>Eukaryota</taxon>
        <taxon>Viridiplantae</taxon>
        <taxon>Chlorophyta</taxon>
        <taxon>Chloropicophyceae</taxon>
        <taxon>Chloropicales</taxon>
        <taxon>Chloropicaceae</taxon>
        <taxon>Chloropicon</taxon>
    </lineage>
</organism>
<proteinExistence type="predicted"/>
<feature type="compositionally biased region" description="Low complexity" evidence="4">
    <location>
        <begin position="1"/>
        <end position="15"/>
    </location>
</feature>